<proteinExistence type="predicted"/>
<organism evidence="1 2">
    <name type="scientific">Microcoleus anatoxicus PTRS2</name>
    <dbReference type="NCBI Taxonomy" id="2705321"/>
    <lineage>
        <taxon>Bacteria</taxon>
        <taxon>Bacillati</taxon>
        <taxon>Cyanobacteriota</taxon>
        <taxon>Cyanophyceae</taxon>
        <taxon>Oscillatoriophycideae</taxon>
        <taxon>Oscillatoriales</taxon>
        <taxon>Microcoleaceae</taxon>
        <taxon>Microcoleus</taxon>
        <taxon>Microcoleus anatoxicus</taxon>
    </lineage>
</organism>
<dbReference type="RefSeq" id="WP_340525928.1">
    <property type="nucleotide sequence ID" value="NZ_JBBLXS010000765.1"/>
</dbReference>
<comment type="caution">
    <text evidence="1">The sequence shown here is derived from an EMBL/GenBank/DDBJ whole genome shotgun (WGS) entry which is preliminary data.</text>
</comment>
<dbReference type="Pfam" id="PF09907">
    <property type="entry name" value="HigB_toxin"/>
    <property type="match status" value="1"/>
</dbReference>
<gene>
    <name evidence="1" type="ORF">WMG39_28735</name>
</gene>
<keyword evidence="2" id="KW-1185">Reference proteome</keyword>
<evidence type="ECO:0000313" key="1">
    <source>
        <dbReference type="EMBL" id="MEK0188804.1"/>
    </source>
</evidence>
<evidence type="ECO:0000313" key="2">
    <source>
        <dbReference type="Proteomes" id="UP001384579"/>
    </source>
</evidence>
<dbReference type="InterPro" id="IPR018669">
    <property type="entry name" value="Toxin_HigB"/>
</dbReference>
<dbReference type="EMBL" id="JBBLXS010000765">
    <property type="protein sequence ID" value="MEK0188804.1"/>
    <property type="molecule type" value="Genomic_DNA"/>
</dbReference>
<protein>
    <submittedName>
        <fullName evidence="1">Type II toxin-antitoxin system HigB family toxin</fullName>
    </submittedName>
</protein>
<name>A0ABU8YWQ7_9CYAN</name>
<reference evidence="1 2" key="1">
    <citation type="journal article" date="2020" name="Harmful Algae">
        <title>Molecular and morphological characterization of a novel dihydroanatoxin-a producing Microcoleus species (cyanobacteria) from the Russian River, California, USA.</title>
        <authorList>
            <person name="Conklin K.Y."/>
            <person name="Stancheva R."/>
            <person name="Otten T.G."/>
            <person name="Fadness R."/>
            <person name="Boyer G.L."/>
            <person name="Read B."/>
            <person name="Zhang X."/>
            <person name="Sheath R.G."/>
        </authorList>
    </citation>
    <scope>NUCLEOTIDE SEQUENCE [LARGE SCALE GENOMIC DNA]</scope>
    <source>
        <strain evidence="1 2">PTRS2</strain>
    </source>
</reference>
<sequence length="99" mass="11882">MHVISRKKLRDYCQNHADSCEALDDWYKIASQANWTKLIEVQTIYPQAEAVGNFTIFNIKGNRYRLIVSLNYQKQIVYIKYILTHAEYDKNNWKNDPYF</sequence>
<accession>A0ABU8YWQ7</accession>
<dbReference type="Proteomes" id="UP001384579">
    <property type="component" value="Unassembled WGS sequence"/>
</dbReference>